<dbReference type="SMART" id="SM00320">
    <property type="entry name" value="WD40"/>
    <property type="match status" value="5"/>
</dbReference>
<dbReference type="Gene3D" id="2.130.10.10">
    <property type="entry name" value="YVTN repeat-like/Quinoprotein amine dehydrogenase"/>
    <property type="match status" value="2"/>
</dbReference>
<dbReference type="SUPFAM" id="SSF50998">
    <property type="entry name" value="Quinoprotein alcohol dehydrogenase-like"/>
    <property type="match status" value="1"/>
</dbReference>
<dbReference type="InterPro" id="IPR051570">
    <property type="entry name" value="TBC1_cilium_biogenesis"/>
</dbReference>
<dbReference type="Pfam" id="PF00400">
    <property type="entry name" value="WD40"/>
    <property type="match status" value="2"/>
</dbReference>
<dbReference type="PROSITE" id="PS50294">
    <property type="entry name" value="WD_REPEATS_REGION"/>
    <property type="match status" value="1"/>
</dbReference>
<keyword evidence="1 3" id="KW-0853">WD repeat</keyword>
<feature type="repeat" description="WD" evidence="3">
    <location>
        <begin position="446"/>
        <end position="487"/>
    </location>
</feature>
<gene>
    <name evidence="4" type="ORF">GPU96_02g03960</name>
</gene>
<sequence>MEELDDSFVPDFTHLATLGEVSDRNSQIRHVGEFVYISIGKKLNAWNVRFSELERSVPTLNKKITCFDFFDDLLVIGYENGAVQIHSDEIISFRPHSRRVTKVTKIGDYILSSSADGSIVLYDIIGGEIRVSYEGNDMCVEKFFSNSKVVIGVCADNALRVWDFEDKHIKSVHMFEKAIKDTFVVEEEAIIFFKDGECIFYSLEDKTTRPFNKFKKLRNIKVKENRVFLQSKNKLHIYDMSKKDKIAMKHQETIKVSDRYADFDTTSNGRLVFATIDNCWEYIEDGKVYSFGFHKNEILCLEVHEEKIITLSKECIIFWMLDEQAIKRIGNIQIKNGKCICVWNNCIVVGGNEGFSCYSISNYDLVREENIGPVSSVFSNTTELIIGKDNDILFYDSSFTVLRTLEVESPISSIEVSKDGSLLCVGLLNNKVHIYNMNGLDLKVTLYGHALPVRSMKLSPDNSEILTCGADKTVKMWGTQFGECRKSFIGDSRSVEYLSKDLFMFSSGGIQYFKRYEKLKEFKYHESSLVKIKKDLMISCGKFNIDLYSMNKYEFQKEDQEESDDEEVMKVAKIMNCKVYDRFLTDLEELSKDFSNDNIKTFFNTLMDIDFCELDRFFCLMSSSDVILTINALHECAHWNSVLAARVFISLLRLHKDICISHPNFKTFLCSITNRIEDIRCQASRNEAILLVRKAITSQKSLDFE</sequence>
<dbReference type="Proteomes" id="UP001059546">
    <property type="component" value="Chromosome II"/>
</dbReference>
<evidence type="ECO:0000256" key="3">
    <source>
        <dbReference type="PROSITE-ProRule" id="PRU00221"/>
    </source>
</evidence>
<evidence type="ECO:0000256" key="1">
    <source>
        <dbReference type="ARBA" id="ARBA00022574"/>
    </source>
</evidence>
<dbReference type="InterPro" id="IPR015943">
    <property type="entry name" value="WD40/YVTN_repeat-like_dom_sf"/>
</dbReference>
<reference evidence="4" key="1">
    <citation type="submission" date="2021-05" db="EMBL/GenBank/DDBJ databases">
        <title>Encephalitozoon hellem ATCC 50604 Complete Genome.</title>
        <authorList>
            <person name="Mascarenhas dos Santos A.C."/>
            <person name="Julian A.T."/>
            <person name="Pombert J.-F."/>
        </authorList>
    </citation>
    <scope>NUCLEOTIDE SEQUENCE</scope>
    <source>
        <strain evidence="4">ATCC 50604</strain>
    </source>
</reference>
<proteinExistence type="predicted"/>
<protein>
    <submittedName>
        <fullName evidence="4">WD40 domain-containing protein</fullName>
    </submittedName>
</protein>
<keyword evidence="2" id="KW-0677">Repeat</keyword>
<dbReference type="EMBL" id="CP075148">
    <property type="protein sequence ID" value="UTX42680.1"/>
    <property type="molecule type" value="Genomic_DNA"/>
</dbReference>
<dbReference type="GO" id="GO:0030490">
    <property type="term" value="P:maturation of SSU-rRNA"/>
    <property type="evidence" value="ECO:0007669"/>
    <property type="project" value="TreeGrafter"/>
</dbReference>
<organism evidence="4 5">
    <name type="scientific">Encephalitozoon hellem</name>
    <name type="common">Microsporidian parasite</name>
    <dbReference type="NCBI Taxonomy" id="27973"/>
    <lineage>
        <taxon>Eukaryota</taxon>
        <taxon>Fungi</taxon>
        <taxon>Fungi incertae sedis</taxon>
        <taxon>Microsporidia</taxon>
        <taxon>Unikaryonidae</taxon>
        <taxon>Encephalitozoon</taxon>
    </lineage>
</organism>
<dbReference type="PANTHER" id="PTHR19853:SF0">
    <property type="entry name" value="WD REPEAT-CONTAINING PROTEIN 3"/>
    <property type="match status" value="1"/>
</dbReference>
<evidence type="ECO:0000256" key="2">
    <source>
        <dbReference type="ARBA" id="ARBA00022737"/>
    </source>
</evidence>
<dbReference type="PANTHER" id="PTHR19853">
    <property type="entry name" value="WD REPEAT CONTAINING PROTEIN 3 WDR3"/>
    <property type="match status" value="1"/>
</dbReference>
<accession>A0A9Q9C777</accession>
<evidence type="ECO:0000313" key="4">
    <source>
        <dbReference type="EMBL" id="UTX42680.1"/>
    </source>
</evidence>
<dbReference type="InterPro" id="IPR001680">
    <property type="entry name" value="WD40_rpt"/>
</dbReference>
<dbReference type="GO" id="GO:0030515">
    <property type="term" value="F:snoRNA binding"/>
    <property type="evidence" value="ECO:0007669"/>
    <property type="project" value="TreeGrafter"/>
</dbReference>
<dbReference type="GO" id="GO:0032040">
    <property type="term" value="C:small-subunit processome"/>
    <property type="evidence" value="ECO:0007669"/>
    <property type="project" value="TreeGrafter"/>
</dbReference>
<evidence type="ECO:0000313" key="5">
    <source>
        <dbReference type="Proteomes" id="UP001059546"/>
    </source>
</evidence>
<dbReference type="InterPro" id="IPR011047">
    <property type="entry name" value="Quinoprotein_ADH-like_sf"/>
</dbReference>
<dbReference type="PROSITE" id="PS50082">
    <property type="entry name" value="WD_REPEATS_2"/>
    <property type="match status" value="1"/>
</dbReference>
<name>A0A9Q9C777_ENCHE</name>
<dbReference type="AlphaFoldDB" id="A0A9Q9C777"/>
<dbReference type="GO" id="GO:0034388">
    <property type="term" value="C:Pwp2p-containing subcomplex of 90S preribosome"/>
    <property type="evidence" value="ECO:0007669"/>
    <property type="project" value="TreeGrafter"/>
</dbReference>